<name>A0ABS7WVE5_9BACT</name>
<keyword evidence="1 3" id="KW-0378">Hydrolase</keyword>
<evidence type="ECO:0000259" key="2">
    <source>
        <dbReference type="Pfam" id="PF00561"/>
    </source>
</evidence>
<dbReference type="SUPFAM" id="SSF53474">
    <property type="entry name" value="alpha/beta-Hydrolases"/>
    <property type="match status" value="1"/>
</dbReference>
<dbReference type="InterPro" id="IPR050266">
    <property type="entry name" value="AB_hydrolase_sf"/>
</dbReference>
<dbReference type="PANTHER" id="PTHR43798">
    <property type="entry name" value="MONOACYLGLYCEROL LIPASE"/>
    <property type="match status" value="1"/>
</dbReference>
<dbReference type="InterPro" id="IPR000073">
    <property type="entry name" value="AB_hydrolase_1"/>
</dbReference>
<evidence type="ECO:0000313" key="4">
    <source>
        <dbReference type="Proteomes" id="UP000786183"/>
    </source>
</evidence>
<dbReference type="GO" id="GO:0016787">
    <property type="term" value="F:hydrolase activity"/>
    <property type="evidence" value="ECO:0007669"/>
    <property type="project" value="UniProtKB-KW"/>
</dbReference>
<evidence type="ECO:0000256" key="1">
    <source>
        <dbReference type="ARBA" id="ARBA00022801"/>
    </source>
</evidence>
<dbReference type="InterPro" id="IPR029058">
    <property type="entry name" value="AB_hydrolase_fold"/>
</dbReference>
<gene>
    <name evidence="3" type="ORF">AVCANL283_07280</name>
</gene>
<comment type="caution">
    <text evidence="3">The sequence shown here is derived from an EMBL/GenBank/DDBJ whole genome shotgun (WGS) entry which is preliminary data.</text>
</comment>
<organism evidence="3 4">
    <name type="scientific">Campylobacter canadensis</name>
    <dbReference type="NCBI Taxonomy" id="449520"/>
    <lineage>
        <taxon>Bacteria</taxon>
        <taxon>Pseudomonadati</taxon>
        <taxon>Campylobacterota</taxon>
        <taxon>Epsilonproteobacteria</taxon>
        <taxon>Campylobacterales</taxon>
        <taxon>Campylobacteraceae</taxon>
        <taxon>Campylobacter</taxon>
    </lineage>
</organism>
<dbReference type="EMBL" id="JACGBB010000018">
    <property type="protein sequence ID" value="MBZ7987894.1"/>
    <property type="molecule type" value="Genomic_DNA"/>
</dbReference>
<dbReference type="RefSeq" id="WP_224325495.1">
    <property type="nucleotide sequence ID" value="NZ_JACGBB010000018.1"/>
</dbReference>
<dbReference type="Gene3D" id="3.40.50.1820">
    <property type="entry name" value="alpha/beta hydrolase"/>
    <property type="match status" value="1"/>
</dbReference>
<dbReference type="Proteomes" id="UP000786183">
    <property type="component" value="Unassembled WGS sequence"/>
</dbReference>
<feature type="domain" description="AB hydrolase-1" evidence="2">
    <location>
        <begin position="27"/>
        <end position="122"/>
    </location>
</feature>
<evidence type="ECO:0000313" key="3">
    <source>
        <dbReference type="EMBL" id="MBZ7987894.1"/>
    </source>
</evidence>
<dbReference type="PANTHER" id="PTHR43798:SF31">
    <property type="entry name" value="AB HYDROLASE SUPERFAMILY PROTEIN YCLE"/>
    <property type="match status" value="1"/>
</dbReference>
<protein>
    <submittedName>
        <fullName evidence="3">Alpha/beta fold hydrolase</fullName>
    </submittedName>
</protein>
<keyword evidence="4" id="KW-1185">Reference proteome</keyword>
<reference evidence="3 4" key="1">
    <citation type="submission" date="2020-07" db="EMBL/GenBank/DDBJ databases">
        <title>Transfer of Campylobacter canadensis to the novel genus Avispirillum gen. nov., that also includes two novel species recovered from migratory waterfowl: Avispirillum anseris sp. nov. and Avispirillum brantae sp. nov.</title>
        <authorList>
            <person name="Miller W.G."/>
            <person name="Chapman M.H."/>
            <person name="Yee E."/>
            <person name="Inglis G.D."/>
        </authorList>
    </citation>
    <scope>NUCLEOTIDE SEQUENCE [LARGE SCALE GENOMIC DNA]</scope>
    <source>
        <strain evidence="3 4">L283</strain>
    </source>
</reference>
<proteinExistence type="predicted"/>
<accession>A0ABS7WVE5</accession>
<dbReference type="Pfam" id="PF00561">
    <property type="entry name" value="Abhydrolase_1"/>
    <property type="match status" value="1"/>
</dbReference>
<sequence length="248" mass="28382">MAKIKLNEISLSYLLEDGLAKNNHTCLILHGWGANKEFMKDIFLKQVKNNFEKIIFLDLPGFGNSNEPLKSFDSFECLDIVVEFLNKINLNINCILGHSYGAKLAALYASKYKLDKLILIASAGIVLKKSFKTRLKIKISKCLKMLKINKNPFISKDAINLSKVMYESFKRVVDEDFSSYFSSISSKTLILWGKEDDATKLQAGKILHSLIKNSYFFEFSGNHFFFIQNDTTLIIKDFLNDELNNKTF</sequence>